<sequence>MVLQTLVLFSSLLFLVLYSYGSEGFSSKNCSQTNIQNSQLVLYPCSSRIPVNQTECLSLGCCWNHTVDSNKTVQCFNVSTNQSTLTTRLPVSTTHALQSTRQPTSTSNQRDGFCVIYDRPVCSAWLNQTKSNEGPRPRFIGRTLGVNKTDNLILKYIGVINNNIDKDEIQCKELLRIMLCQFTLTPCDIHGGPIIYCREDCDEIFKRCQKPLTQLLAVAKYIIDQSGVQFVHIGIPNCTELKYSYDMANNETCEHFGLFDFQKTSKPSPNKFIWFLVGGIGAFIVVIIIIAFIVARKRRMIKAASVYKGVTFTAVTMRDRLRADTMLALDETKLLSLYNPDEMTQFPLDRVEYVRDLGEGNFGQVFQGRCFGLRPADKPNTELMVAVKTLKAGCSKEMKTVFLQEVTLMSVLHHENIVELLAVSTEEEPYGMIFEFMALGDLNQFLRKHGPFRLNETEGKEEKEEVLTREDLLSIALQVANGMEYLQSMRFVHRDLATRNCLVGDSLAIKIADFGMSRDVYASDYYKVEGQAVMPIRWMPPEALLYGKFTVESDIYSYGVLLWEVYTFSLQPYYGYTNEEVVDFVKKGVHLGMPDDCEPHVYEVMKSCWNRDAIQRPSFDIIKARLKNEECQYDVPAETVTETTLQNPLYMNTILTDQAEPTSKQHPSPAATHKTQDKPRVPDIPTGYMNIGYKDGKVIRPAEIKLEDGEQEI</sequence>
<evidence type="ECO:0000256" key="9">
    <source>
        <dbReference type="PROSITE-ProRule" id="PRU00090"/>
    </source>
</evidence>
<keyword evidence="2" id="KW-0808">Transferase</keyword>
<dbReference type="FunFam" id="1.10.510.10:FF:000554">
    <property type="entry name" value="Predicted protein"/>
    <property type="match status" value="1"/>
</dbReference>
<reference evidence="17" key="1">
    <citation type="submission" date="2025-08" db="UniProtKB">
        <authorList>
            <consortium name="RefSeq"/>
        </authorList>
    </citation>
    <scope>IDENTIFICATION</scope>
    <source>
        <tissue evidence="17">Tentacle</tissue>
    </source>
</reference>
<dbReference type="GO" id="GO:0005524">
    <property type="term" value="F:ATP binding"/>
    <property type="evidence" value="ECO:0007669"/>
    <property type="project" value="UniProtKB-UniRule"/>
</dbReference>
<evidence type="ECO:0000313" key="16">
    <source>
        <dbReference type="Proteomes" id="UP000515163"/>
    </source>
</evidence>
<evidence type="ECO:0000259" key="15">
    <source>
        <dbReference type="PROSITE" id="PS50038"/>
    </source>
</evidence>
<gene>
    <name evidence="17" type="primary">LOC116293301</name>
</gene>
<dbReference type="KEGG" id="aten:116293301"/>
<evidence type="ECO:0000256" key="12">
    <source>
        <dbReference type="SAM" id="Phobius"/>
    </source>
</evidence>
<dbReference type="GeneID" id="116293301"/>
<keyword evidence="6" id="KW-0829">Tyrosine-protein kinase</keyword>
<protein>
    <submittedName>
        <fullName evidence="17">Muscle, skeletal receptor tyrosine protein kinase-like isoform X1</fullName>
    </submittedName>
</protein>
<dbReference type="PRINTS" id="PR00109">
    <property type="entry name" value="TYRKINASE"/>
</dbReference>
<name>A0A6P8HNH8_ACTTE</name>
<keyword evidence="5 10" id="KW-0067">ATP-binding</keyword>
<dbReference type="PROSITE" id="PS50011">
    <property type="entry name" value="PROTEIN_KINASE_DOM"/>
    <property type="match status" value="1"/>
</dbReference>
<dbReference type="Proteomes" id="UP000515163">
    <property type="component" value="Unplaced"/>
</dbReference>
<dbReference type="InParanoid" id="A0A6P8HNH8"/>
<dbReference type="GO" id="GO:0051897">
    <property type="term" value="P:positive regulation of phosphatidylinositol 3-kinase/protein kinase B signal transduction"/>
    <property type="evidence" value="ECO:0007669"/>
    <property type="project" value="TreeGrafter"/>
</dbReference>
<evidence type="ECO:0000256" key="10">
    <source>
        <dbReference type="PROSITE-ProRule" id="PRU10141"/>
    </source>
</evidence>
<feature type="signal peptide" evidence="13">
    <location>
        <begin position="1"/>
        <end position="24"/>
    </location>
</feature>
<proteinExistence type="predicted"/>
<evidence type="ECO:0000256" key="5">
    <source>
        <dbReference type="ARBA" id="ARBA00022840"/>
    </source>
</evidence>
<dbReference type="PANTHER" id="PTHR24416">
    <property type="entry name" value="TYROSINE-PROTEIN KINASE RECEPTOR"/>
    <property type="match status" value="1"/>
</dbReference>
<dbReference type="Pfam" id="PF07714">
    <property type="entry name" value="PK_Tyr_Ser-Thr"/>
    <property type="match status" value="1"/>
</dbReference>
<dbReference type="InterPro" id="IPR000719">
    <property type="entry name" value="Prot_kinase_dom"/>
</dbReference>
<feature type="domain" description="FZ" evidence="15">
    <location>
        <begin position="109"/>
        <end position="256"/>
    </location>
</feature>
<evidence type="ECO:0000313" key="17">
    <source>
        <dbReference type="RefSeq" id="XP_031556568.1"/>
    </source>
</evidence>
<evidence type="ECO:0000256" key="13">
    <source>
        <dbReference type="SAM" id="SignalP"/>
    </source>
</evidence>
<dbReference type="InterPro" id="IPR020635">
    <property type="entry name" value="Tyr_kinase_cat_dom"/>
</dbReference>
<keyword evidence="4" id="KW-0418">Kinase</keyword>
<dbReference type="GO" id="GO:0005886">
    <property type="term" value="C:plasma membrane"/>
    <property type="evidence" value="ECO:0007669"/>
    <property type="project" value="TreeGrafter"/>
</dbReference>
<dbReference type="InterPro" id="IPR011009">
    <property type="entry name" value="Kinase-like_dom_sf"/>
</dbReference>
<dbReference type="CDD" id="cd00192">
    <property type="entry name" value="PTKc"/>
    <property type="match status" value="1"/>
</dbReference>
<feature type="region of interest" description="Disordered" evidence="11">
    <location>
        <begin position="660"/>
        <end position="684"/>
    </location>
</feature>
<keyword evidence="3 10" id="KW-0547">Nucleotide-binding</keyword>
<dbReference type="GO" id="GO:0010976">
    <property type="term" value="P:positive regulation of neuron projection development"/>
    <property type="evidence" value="ECO:0007669"/>
    <property type="project" value="TreeGrafter"/>
</dbReference>
<feature type="chain" id="PRO_5027685162" evidence="13">
    <location>
        <begin position="25"/>
        <end position="713"/>
    </location>
</feature>
<evidence type="ECO:0000256" key="1">
    <source>
        <dbReference type="ARBA" id="ARBA00004167"/>
    </source>
</evidence>
<dbReference type="PROSITE" id="PS50038">
    <property type="entry name" value="FZ"/>
    <property type="match status" value="1"/>
</dbReference>
<evidence type="ECO:0000256" key="8">
    <source>
        <dbReference type="ARBA" id="ARBA00051243"/>
    </source>
</evidence>
<comment type="catalytic activity">
    <reaction evidence="8">
        <text>L-tyrosyl-[protein] + ATP = O-phospho-L-tyrosyl-[protein] + ADP + H(+)</text>
        <dbReference type="Rhea" id="RHEA:10596"/>
        <dbReference type="Rhea" id="RHEA-COMP:10136"/>
        <dbReference type="Rhea" id="RHEA-COMP:20101"/>
        <dbReference type="ChEBI" id="CHEBI:15378"/>
        <dbReference type="ChEBI" id="CHEBI:30616"/>
        <dbReference type="ChEBI" id="CHEBI:46858"/>
        <dbReference type="ChEBI" id="CHEBI:61978"/>
        <dbReference type="ChEBI" id="CHEBI:456216"/>
        <dbReference type="EC" id="2.7.10.1"/>
    </reaction>
</comment>
<dbReference type="InterPro" id="IPR050122">
    <property type="entry name" value="RTK"/>
</dbReference>
<dbReference type="SMART" id="SM00219">
    <property type="entry name" value="TyrKc"/>
    <property type="match status" value="1"/>
</dbReference>
<dbReference type="OrthoDB" id="3256376at2759"/>
<organism evidence="16 17">
    <name type="scientific">Actinia tenebrosa</name>
    <name type="common">Australian red waratah sea anemone</name>
    <dbReference type="NCBI Taxonomy" id="6105"/>
    <lineage>
        <taxon>Eukaryota</taxon>
        <taxon>Metazoa</taxon>
        <taxon>Cnidaria</taxon>
        <taxon>Anthozoa</taxon>
        <taxon>Hexacorallia</taxon>
        <taxon>Actiniaria</taxon>
        <taxon>Actiniidae</taxon>
        <taxon>Actinia</taxon>
    </lineage>
</organism>
<feature type="domain" description="Protein kinase" evidence="14">
    <location>
        <begin position="351"/>
        <end position="626"/>
    </location>
</feature>
<comment type="subcellular location">
    <subcellularLocation>
        <location evidence="1">Membrane</location>
        <topology evidence="1">Single-pass membrane protein</topology>
    </subcellularLocation>
</comment>
<keyword evidence="12" id="KW-0812">Transmembrane</keyword>
<dbReference type="InterPro" id="IPR001245">
    <property type="entry name" value="Ser-Thr/Tyr_kinase_cat_dom"/>
</dbReference>
<keyword evidence="7" id="KW-1015">Disulfide bond</keyword>
<dbReference type="GO" id="GO:0007169">
    <property type="term" value="P:cell surface receptor protein tyrosine kinase signaling pathway"/>
    <property type="evidence" value="ECO:0007669"/>
    <property type="project" value="TreeGrafter"/>
</dbReference>
<dbReference type="Gene3D" id="1.10.2000.10">
    <property type="entry name" value="Frizzled cysteine-rich domain"/>
    <property type="match status" value="1"/>
</dbReference>
<dbReference type="InterPro" id="IPR008266">
    <property type="entry name" value="Tyr_kinase_AS"/>
</dbReference>
<dbReference type="InterPro" id="IPR020067">
    <property type="entry name" value="Frizzled_dom"/>
</dbReference>
<dbReference type="PROSITE" id="PS00109">
    <property type="entry name" value="PROTEIN_KINASE_TYR"/>
    <property type="match status" value="1"/>
</dbReference>
<evidence type="ECO:0000259" key="14">
    <source>
        <dbReference type="PROSITE" id="PS50011"/>
    </source>
</evidence>
<feature type="binding site" evidence="10">
    <location>
        <position position="388"/>
    </location>
    <ligand>
        <name>ATP</name>
        <dbReference type="ChEBI" id="CHEBI:30616"/>
    </ligand>
</feature>
<dbReference type="PANTHER" id="PTHR24416:SF614">
    <property type="entry name" value="PROTEIN KINASE DOMAIN-CONTAINING PROTEIN"/>
    <property type="match status" value="1"/>
</dbReference>
<evidence type="ECO:0000256" key="4">
    <source>
        <dbReference type="ARBA" id="ARBA00022777"/>
    </source>
</evidence>
<dbReference type="Gene3D" id="3.30.200.20">
    <property type="entry name" value="Phosphorylase Kinase, domain 1"/>
    <property type="match status" value="1"/>
</dbReference>
<dbReference type="InterPro" id="IPR017441">
    <property type="entry name" value="Protein_kinase_ATP_BS"/>
</dbReference>
<dbReference type="Gene3D" id="1.10.510.10">
    <property type="entry name" value="Transferase(Phosphotransferase) domain 1"/>
    <property type="match status" value="1"/>
</dbReference>
<keyword evidence="12" id="KW-1133">Transmembrane helix</keyword>
<dbReference type="AlphaFoldDB" id="A0A6P8HNH8"/>
<dbReference type="PROSITE" id="PS00107">
    <property type="entry name" value="PROTEIN_KINASE_ATP"/>
    <property type="match status" value="1"/>
</dbReference>
<dbReference type="InterPro" id="IPR036790">
    <property type="entry name" value="Frizzled_dom_sf"/>
</dbReference>
<evidence type="ECO:0000256" key="7">
    <source>
        <dbReference type="ARBA" id="ARBA00023157"/>
    </source>
</evidence>
<dbReference type="GO" id="GO:0043235">
    <property type="term" value="C:receptor complex"/>
    <property type="evidence" value="ECO:0007669"/>
    <property type="project" value="TreeGrafter"/>
</dbReference>
<evidence type="ECO:0000256" key="3">
    <source>
        <dbReference type="ARBA" id="ARBA00022741"/>
    </source>
</evidence>
<keyword evidence="16" id="KW-1185">Reference proteome</keyword>
<feature type="transmembrane region" description="Helical" evidence="12">
    <location>
        <begin position="272"/>
        <end position="295"/>
    </location>
</feature>
<comment type="caution">
    <text evidence="9">Lacks conserved residue(s) required for the propagation of feature annotation.</text>
</comment>
<accession>A0A6P8HNH8</accession>
<keyword evidence="12" id="KW-0472">Membrane</keyword>
<evidence type="ECO:0000256" key="11">
    <source>
        <dbReference type="SAM" id="MobiDB-lite"/>
    </source>
</evidence>
<dbReference type="SUPFAM" id="SSF56112">
    <property type="entry name" value="Protein kinase-like (PK-like)"/>
    <property type="match status" value="1"/>
</dbReference>
<evidence type="ECO:0000256" key="2">
    <source>
        <dbReference type="ARBA" id="ARBA00022679"/>
    </source>
</evidence>
<evidence type="ECO:0000256" key="6">
    <source>
        <dbReference type="ARBA" id="ARBA00023137"/>
    </source>
</evidence>
<dbReference type="RefSeq" id="XP_031556568.1">
    <property type="nucleotide sequence ID" value="XM_031700708.1"/>
</dbReference>
<keyword evidence="13" id="KW-0732">Signal</keyword>
<dbReference type="GO" id="GO:0004714">
    <property type="term" value="F:transmembrane receptor protein tyrosine kinase activity"/>
    <property type="evidence" value="ECO:0007669"/>
    <property type="project" value="UniProtKB-EC"/>
</dbReference>